<feature type="region of interest" description="Disordered" evidence="1">
    <location>
        <begin position="1"/>
        <end position="67"/>
    </location>
</feature>
<dbReference type="InterPro" id="IPR052906">
    <property type="entry name" value="Type_IV_Methyl-Rstrct_Enzyme"/>
</dbReference>
<dbReference type="KEGG" id="sclf:BB341_12425"/>
<evidence type="ECO:0000259" key="3">
    <source>
        <dbReference type="Pfam" id="PF04471"/>
    </source>
</evidence>
<dbReference type="InterPro" id="IPR011856">
    <property type="entry name" value="tRNA_endonuc-like_dom_sf"/>
</dbReference>
<name>E2PYX4_STRCL</name>
<reference evidence="4 5" key="1">
    <citation type="journal article" date="2010" name="Genome Biol. Evol.">
        <title>The sequence of a 1.8-mb bacterial linear plasmid reveals a rich evolutionary reservoir of secondary metabolic pathways.</title>
        <authorList>
            <person name="Medema M.H."/>
            <person name="Trefzer A."/>
            <person name="Kovalchuk A."/>
            <person name="van den Berg M."/>
            <person name="Mueller U."/>
            <person name="Heijne W."/>
            <person name="Wu L."/>
            <person name="Alam M.T."/>
            <person name="Ronning C.M."/>
            <person name="Nierman W.C."/>
            <person name="Bovenberg R.A.L."/>
            <person name="Breitling R."/>
            <person name="Takano E."/>
        </authorList>
    </citation>
    <scope>NUCLEOTIDE SEQUENCE [LARGE SCALE GENOMIC DNA]</scope>
    <source>
        <strain evidence="5">ATCC 27064 / DSM 738 / JCM 4710 / NBRC 13307 / NCIMB 12785 / NRRL 3585 / VKM Ac-602</strain>
    </source>
</reference>
<dbReference type="Gene3D" id="2.60.60.30">
    <property type="entry name" value="sav2460 like domains"/>
    <property type="match status" value="1"/>
</dbReference>
<dbReference type="SUPFAM" id="SSF52980">
    <property type="entry name" value="Restriction endonuclease-like"/>
    <property type="match status" value="1"/>
</dbReference>
<dbReference type="Proteomes" id="UP000002357">
    <property type="component" value="Chromosome"/>
</dbReference>
<dbReference type="eggNOG" id="COG1787">
    <property type="taxonomic scope" value="Bacteria"/>
</dbReference>
<dbReference type="CDD" id="cd06974">
    <property type="entry name" value="TerD_like"/>
    <property type="match status" value="1"/>
</dbReference>
<dbReference type="InterPro" id="IPR003325">
    <property type="entry name" value="TerD"/>
</dbReference>
<organism evidence="4 5">
    <name type="scientific">Streptomyces clavuligerus</name>
    <dbReference type="NCBI Taxonomy" id="1901"/>
    <lineage>
        <taxon>Bacteria</taxon>
        <taxon>Bacillati</taxon>
        <taxon>Actinomycetota</taxon>
        <taxon>Actinomycetes</taxon>
        <taxon>Kitasatosporales</taxon>
        <taxon>Streptomycetaceae</taxon>
        <taxon>Streptomyces</taxon>
    </lineage>
</organism>
<keyword evidence="5" id="KW-1185">Reference proteome</keyword>
<dbReference type="InterPro" id="IPR011335">
    <property type="entry name" value="Restrct_endonuc-II-like"/>
</dbReference>
<dbReference type="STRING" id="1901.BB341_12425"/>
<feature type="domain" description="Restriction endonuclease type IV Mrr" evidence="3">
    <location>
        <begin position="393"/>
        <end position="505"/>
    </location>
</feature>
<dbReference type="GeneID" id="93730234"/>
<feature type="compositionally biased region" description="Basic and acidic residues" evidence="1">
    <location>
        <begin position="15"/>
        <end position="48"/>
    </location>
</feature>
<dbReference type="RefSeq" id="WP_003961285.1">
    <property type="nucleotide sequence ID" value="NZ_CM000913.1"/>
</dbReference>
<feature type="compositionally biased region" description="Gly residues" evidence="1">
    <location>
        <begin position="513"/>
        <end position="524"/>
    </location>
</feature>
<dbReference type="GO" id="GO:0009307">
    <property type="term" value="P:DNA restriction-modification system"/>
    <property type="evidence" value="ECO:0007669"/>
    <property type="project" value="InterPro"/>
</dbReference>
<proteinExistence type="predicted"/>
<dbReference type="GO" id="GO:0003677">
    <property type="term" value="F:DNA binding"/>
    <property type="evidence" value="ECO:0007669"/>
    <property type="project" value="InterPro"/>
</dbReference>
<evidence type="ECO:0000256" key="1">
    <source>
        <dbReference type="SAM" id="MobiDB-lite"/>
    </source>
</evidence>
<accession>E2PYX4</accession>
<dbReference type="OrthoDB" id="3206608at2"/>
<dbReference type="eggNOG" id="COG2310">
    <property type="taxonomic scope" value="Bacteria"/>
</dbReference>
<dbReference type="Gene3D" id="3.40.1350.10">
    <property type="match status" value="1"/>
</dbReference>
<dbReference type="InterPro" id="IPR007560">
    <property type="entry name" value="Restrct_endonuc_IV_Mrr"/>
</dbReference>
<dbReference type="PANTHER" id="PTHR30015:SF7">
    <property type="entry name" value="TYPE IV METHYL-DIRECTED RESTRICTION ENZYME ECOKMRR"/>
    <property type="match status" value="1"/>
</dbReference>
<dbReference type="Pfam" id="PF04471">
    <property type="entry name" value="Mrr_cat"/>
    <property type="match status" value="1"/>
</dbReference>
<evidence type="ECO:0000313" key="5">
    <source>
        <dbReference type="Proteomes" id="UP000002357"/>
    </source>
</evidence>
<gene>
    <name evidence="4" type="primary">savR</name>
    <name evidence="4" type="ORF">SCLAV_3234</name>
</gene>
<evidence type="ECO:0000259" key="2">
    <source>
        <dbReference type="Pfam" id="PF02342"/>
    </source>
</evidence>
<dbReference type="AlphaFoldDB" id="E2PYX4"/>
<feature type="domain" description="TerD" evidence="2">
    <location>
        <begin position="559"/>
        <end position="702"/>
    </location>
</feature>
<feature type="region of interest" description="Disordered" evidence="1">
    <location>
        <begin position="513"/>
        <end position="544"/>
    </location>
</feature>
<evidence type="ECO:0000313" key="4">
    <source>
        <dbReference type="EMBL" id="EFG08305.1"/>
    </source>
</evidence>
<dbReference type="PANTHER" id="PTHR30015">
    <property type="entry name" value="MRR RESTRICTION SYSTEM PROTEIN"/>
    <property type="match status" value="1"/>
</dbReference>
<dbReference type="EMBL" id="CM000913">
    <property type="protein sequence ID" value="EFG08305.1"/>
    <property type="molecule type" value="Genomic_DNA"/>
</dbReference>
<dbReference type="Pfam" id="PF02342">
    <property type="entry name" value="TerD"/>
    <property type="match status" value="1"/>
</dbReference>
<protein>
    <submittedName>
        <fullName evidence="4">Mrr restriction system protein</fullName>
    </submittedName>
</protein>
<sequence length="707" mass="76010">MSRRSGGAIGTWAEAQRRQQREHEARARAAQRAQREQERRQRAYERDLARRHREQQAAYRRGREADARARTEEIEARVAELSGLLVAGCRGQVFRTGSLTRAEYIEPFAPGPLEHPVPMPDPALYRSQGGWTARARERADREAAQRYEYDLAVARAAEADRQARLAEYRRQYDAWAGGLRAEIQQHNAGVARLVEGLRARDPESVVEYFSAALYASTEWPQGLPRRLSAAFDRTAAQLVLAWELPGFAVVPGSRSVRYVAASDELKEVARPLARRRELYRDVLAQCLLLVLRDLFAADESGVLGSVVVSGFVDGVDPATGRRADVVVGTVTVAREDFTGLTLEQVSAVECLEGIRGRLSARPDTGAAVRPDRLPQDIGADVVSHGDGDEPDLLEMDPIAFEHLVAELFRARGMRAVTTQRSNDGGVDVEAFDPDPISGGRIIVQAKRYRHTVPPTAVRDLYGTVQDTGANKGVLVTTSGFGPGSYTFANGKPLTLVSGAELVELLAAHGLRGRLGPGGGTGGGARRAPGPGELTPEDLAPPPADGDGDFHVLGMVWAGAVGLDVCALVCRQGRVLSESHFVFFNNERTPDGSVRAVPPTAGDRAAVRVAFDALPTAADRLVLVAAVDPATHPGADLAGFTGAGIVLRDADGAELDRLVVSDGRPGETALVLGSFRRRPGGNWEFVIGGKGYTGGLEALVGEYGIEVE</sequence>
<dbReference type="GO" id="GO:0015666">
    <property type="term" value="F:restriction endodeoxyribonuclease activity"/>
    <property type="evidence" value="ECO:0007669"/>
    <property type="project" value="TreeGrafter"/>
</dbReference>